<name>A0AAD9LNV8_9STRA</name>
<protein>
    <submittedName>
        <fullName evidence="1">Uncharacterized protein</fullName>
    </submittedName>
</protein>
<gene>
    <name evidence="1" type="ORF">P3T76_003942</name>
</gene>
<dbReference type="AlphaFoldDB" id="A0AAD9LNV8"/>
<keyword evidence="2" id="KW-1185">Reference proteome</keyword>
<accession>A0AAD9LNV8</accession>
<reference evidence="1" key="1">
    <citation type="submission" date="2023-08" db="EMBL/GenBank/DDBJ databases">
        <title>Reference Genome Resource for the Citrus Pathogen Phytophthora citrophthora.</title>
        <authorList>
            <person name="Moller H."/>
            <person name="Coetzee B."/>
            <person name="Rose L.J."/>
            <person name="Van Niekerk J.M."/>
        </authorList>
    </citation>
    <scope>NUCLEOTIDE SEQUENCE</scope>
    <source>
        <strain evidence="1">STE-U-9442</strain>
    </source>
</reference>
<organism evidence="1 2">
    <name type="scientific">Phytophthora citrophthora</name>
    <dbReference type="NCBI Taxonomy" id="4793"/>
    <lineage>
        <taxon>Eukaryota</taxon>
        <taxon>Sar</taxon>
        <taxon>Stramenopiles</taxon>
        <taxon>Oomycota</taxon>
        <taxon>Peronosporomycetes</taxon>
        <taxon>Peronosporales</taxon>
        <taxon>Peronosporaceae</taxon>
        <taxon>Phytophthora</taxon>
    </lineage>
</organism>
<evidence type="ECO:0000313" key="2">
    <source>
        <dbReference type="Proteomes" id="UP001259832"/>
    </source>
</evidence>
<evidence type="ECO:0000313" key="1">
    <source>
        <dbReference type="EMBL" id="KAK1944030.1"/>
    </source>
</evidence>
<sequence>MLSSLEEQKRKKVVTALVLNPDKIVMLGTAYTLDKLPDAETSVVKEHEVRITCEAGANSNSPLSAPSPLE</sequence>
<proteinExistence type="predicted"/>
<dbReference type="Proteomes" id="UP001259832">
    <property type="component" value="Unassembled WGS sequence"/>
</dbReference>
<comment type="caution">
    <text evidence="1">The sequence shown here is derived from an EMBL/GenBank/DDBJ whole genome shotgun (WGS) entry which is preliminary data.</text>
</comment>
<dbReference type="EMBL" id="JASMQC010000006">
    <property type="protein sequence ID" value="KAK1944030.1"/>
    <property type="molecule type" value="Genomic_DNA"/>
</dbReference>